<dbReference type="HOGENOM" id="CLU_171507_1_1_1"/>
<gene>
    <name evidence="2" type="ORF">SERLA73DRAFT_17432</name>
</gene>
<feature type="non-terminal residue" evidence="2">
    <location>
        <position position="92"/>
    </location>
</feature>
<dbReference type="AlphaFoldDB" id="F8Q9P2"/>
<dbReference type="EMBL" id="GL945486">
    <property type="protein sequence ID" value="EGN95297.1"/>
    <property type="molecule type" value="Genomic_DNA"/>
</dbReference>
<name>F8Q9P2_SERL3</name>
<feature type="domain" description="DUF8040" evidence="1">
    <location>
        <begin position="24"/>
        <end position="91"/>
    </location>
</feature>
<dbReference type="OrthoDB" id="2430314at2759"/>
<evidence type="ECO:0000313" key="2">
    <source>
        <dbReference type="EMBL" id="EGN95297.1"/>
    </source>
</evidence>
<dbReference type="STRING" id="936435.F8Q9P2"/>
<proteinExistence type="predicted"/>
<dbReference type="Pfam" id="PF26138">
    <property type="entry name" value="DUF8040"/>
    <property type="match status" value="1"/>
</dbReference>
<organism evidence="3">
    <name type="scientific">Serpula lacrymans var. lacrymans (strain S7.3)</name>
    <name type="common">Dry rot fungus</name>
    <dbReference type="NCBI Taxonomy" id="936435"/>
    <lineage>
        <taxon>Eukaryota</taxon>
        <taxon>Fungi</taxon>
        <taxon>Dikarya</taxon>
        <taxon>Basidiomycota</taxon>
        <taxon>Agaricomycotina</taxon>
        <taxon>Agaricomycetes</taxon>
        <taxon>Agaricomycetidae</taxon>
        <taxon>Boletales</taxon>
        <taxon>Coniophorineae</taxon>
        <taxon>Serpulaceae</taxon>
        <taxon>Serpula</taxon>
    </lineage>
</organism>
<dbReference type="InterPro" id="IPR058353">
    <property type="entry name" value="DUF8040"/>
</dbReference>
<protein>
    <recommendedName>
        <fullName evidence="1">DUF8040 domain-containing protein</fullName>
    </recommendedName>
</protein>
<feature type="non-terminal residue" evidence="2">
    <location>
        <position position="1"/>
    </location>
</feature>
<evidence type="ECO:0000259" key="1">
    <source>
        <dbReference type="Pfam" id="PF26138"/>
    </source>
</evidence>
<reference evidence="3" key="1">
    <citation type="journal article" date="2011" name="Science">
        <title>The plant cell wall-decomposing machinery underlies the functional diversity of forest fungi.</title>
        <authorList>
            <person name="Eastwood D.C."/>
            <person name="Floudas D."/>
            <person name="Binder M."/>
            <person name="Majcherczyk A."/>
            <person name="Schneider P."/>
            <person name="Aerts A."/>
            <person name="Asiegbu F.O."/>
            <person name="Baker S.E."/>
            <person name="Barry K."/>
            <person name="Bendiksby M."/>
            <person name="Blumentritt M."/>
            <person name="Coutinho P.M."/>
            <person name="Cullen D."/>
            <person name="de Vries R.P."/>
            <person name="Gathman A."/>
            <person name="Goodell B."/>
            <person name="Henrissat B."/>
            <person name="Ihrmark K."/>
            <person name="Kauserud H."/>
            <person name="Kohler A."/>
            <person name="LaButti K."/>
            <person name="Lapidus A."/>
            <person name="Lavin J.L."/>
            <person name="Lee Y.-H."/>
            <person name="Lindquist E."/>
            <person name="Lilly W."/>
            <person name="Lucas S."/>
            <person name="Morin E."/>
            <person name="Murat C."/>
            <person name="Oguiza J.A."/>
            <person name="Park J."/>
            <person name="Pisabarro A.G."/>
            <person name="Riley R."/>
            <person name="Rosling A."/>
            <person name="Salamov A."/>
            <person name="Schmidt O."/>
            <person name="Schmutz J."/>
            <person name="Skrede I."/>
            <person name="Stenlid J."/>
            <person name="Wiebenga A."/>
            <person name="Xie X."/>
            <person name="Kuees U."/>
            <person name="Hibbett D.S."/>
            <person name="Hoffmeister D."/>
            <person name="Hoegberg N."/>
            <person name="Martin F."/>
            <person name="Grigoriev I.V."/>
            <person name="Watkinson S.C."/>
        </authorList>
    </citation>
    <scope>NUCLEOTIDE SEQUENCE [LARGE SCALE GENOMIC DNA]</scope>
    <source>
        <strain evidence="3">strain S7.3</strain>
    </source>
</reference>
<dbReference type="InParanoid" id="F8Q9P2"/>
<sequence length="92" mass="10573">SIIATAQAVAEEQKQQPQPRPYHNSILTGYGWVRELMDGYPDQIRTELGMWREIFVRLINFLQSHGYTDSKHAMLEKPTAIFLYACITSLST</sequence>
<accession>F8Q9P2</accession>
<evidence type="ECO:0000313" key="3">
    <source>
        <dbReference type="Proteomes" id="UP000008063"/>
    </source>
</evidence>
<dbReference type="Proteomes" id="UP000008063">
    <property type="component" value="Unassembled WGS sequence"/>
</dbReference>
<keyword evidence="3" id="KW-1185">Reference proteome</keyword>